<name>A0A9X3B6T0_9BACT</name>
<keyword evidence="1" id="KW-0472">Membrane</keyword>
<accession>A0A9X3B6T0</accession>
<gene>
    <name evidence="4" type="primary">gldG</name>
    <name evidence="4" type="ORF">OCK74_04950</name>
</gene>
<dbReference type="EMBL" id="JAOTIF010000002">
    <property type="protein sequence ID" value="MCU7548450.1"/>
    <property type="molecule type" value="Genomic_DNA"/>
</dbReference>
<dbReference type="InterPro" id="IPR055396">
    <property type="entry name" value="DUF7088"/>
</dbReference>
<protein>
    <submittedName>
        <fullName evidence="4">Gliding motility-associated ABC transporter substrate-binding protein GldG</fullName>
    </submittedName>
</protein>
<evidence type="ECO:0000256" key="1">
    <source>
        <dbReference type="SAM" id="Phobius"/>
    </source>
</evidence>
<dbReference type="NCBIfam" id="TIGR03521">
    <property type="entry name" value="GldG"/>
    <property type="match status" value="1"/>
</dbReference>
<dbReference type="InterPro" id="IPR019863">
    <property type="entry name" value="Motility-assoc_ABC-rel_GldG"/>
</dbReference>
<keyword evidence="5" id="KW-1185">Reference proteome</keyword>
<dbReference type="Pfam" id="PF09822">
    <property type="entry name" value="ABC_transp_aux"/>
    <property type="match status" value="1"/>
</dbReference>
<dbReference type="Pfam" id="PF23357">
    <property type="entry name" value="DUF7088"/>
    <property type="match status" value="1"/>
</dbReference>
<dbReference type="InterPro" id="IPR019196">
    <property type="entry name" value="ABC_transp_unknown"/>
</dbReference>
<keyword evidence="1" id="KW-1133">Transmembrane helix</keyword>
<comment type="caution">
    <text evidence="4">The sequence shown here is derived from an EMBL/GenBank/DDBJ whole genome shotgun (WGS) entry which is preliminary data.</text>
</comment>
<feature type="transmembrane region" description="Helical" evidence="1">
    <location>
        <begin position="547"/>
        <end position="568"/>
    </location>
</feature>
<dbReference type="Proteomes" id="UP001155483">
    <property type="component" value="Unassembled WGS sequence"/>
</dbReference>
<reference evidence="4" key="2">
    <citation type="submission" date="2023-04" db="EMBL/GenBank/DDBJ databases">
        <title>Paracnuella aquatica gen. nov., sp. nov., a member of the family Chitinophagaceae isolated from a hot spring.</title>
        <authorList>
            <person name="Wang C."/>
        </authorList>
    </citation>
    <scope>NUCLEOTIDE SEQUENCE</scope>
    <source>
        <strain evidence="4">LB-8</strain>
    </source>
</reference>
<organism evidence="4 5">
    <name type="scientific">Paraflavisolibacter caeni</name>
    <dbReference type="NCBI Taxonomy" id="2982496"/>
    <lineage>
        <taxon>Bacteria</taxon>
        <taxon>Pseudomonadati</taxon>
        <taxon>Bacteroidota</taxon>
        <taxon>Chitinophagia</taxon>
        <taxon>Chitinophagales</taxon>
        <taxon>Chitinophagaceae</taxon>
        <taxon>Paraflavisolibacter</taxon>
    </lineage>
</organism>
<dbReference type="RefSeq" id="WP_279295897.1">
    <property type="nucleotide sequence ID" value="NZ_JAOTIF010000002.1"/>
</dbReference>
<reference evidence="4" key="1">
    <citation type="submission" date="2022-09" db="EMBL/GenBank/DDBJ databases">
        <authorList>
            <person name="Yuan C."/>
            <person name="Ke Z."/>
        </authorList>
    </citation>
    <scope>NUCLEOTIDE SEQUENCE</scope>
    <source>
        <strain evidence="4">LB-8</strain>
    </source>
</reference>
<evidence type="ECO:0000313" key="4">
    <source>
        <dbReference type="EMBL" id="MCU7548450.1"/>
    </source>
</evidence>
<feature type="domain" description="DUF7088" evidence="3">
    <location>
        <begin position="41"/>
        <end position="156"/>
    </location>
</feature>
<keyword evidence="1" id="KW-0812">Transmembrane</keyword>
<evidence type="ECO:0000259" key="2">
    <source>
        <dbReference type="Pfam" id="PF09822"/>
    </source>
</evidence>
<evidence type="ECO:0000259" key="3">
    <source>
        <dbReference type="Pfam" id="PF23357"/>
    </source>
</evidence>
<evidence type="ECO:0000313" key="5">
    <source>
        <dbReference type="Proteomes" id="UP001155483"/>
    </source>
</evidence>
<sequence>MSRRNMKKSTTTKVTWIVLIAGLVAINLLASLLHQRFDLTEENRYSLSKPTKELLSGLDSTVQIDVLVAGNDLPSVARKFRNAVGEFLFEAKEYGGNRLQFRFVNPYEGATDTAGTKVKAIEDSLLNNYGLFPVYLNAPGKVGDELTVKRLIHGAVVHYKGQSAGIDFLKGAKSFGTEPEQLAALYNNVEASLEYNFASNIQKLTATEKPTVAYALGHGEGWGYNVDDAVRTLFNNYNCDTLNVRQVPYIPSQINALVVLKPTQPFSDADKLKIDQYILNGGKVFWMIDNMYAEFDSLYKSNGFIAYDRGLNLEDLLFTYGVRINQTLLQDMQCDKLPQVRGEGQAQQQRLVDWPFFPILNGTEHPISKNLDGVRSMFPTTLDTVEAANVRKTFLLHSSNNSRLLNAPAKIDFEFLQIAPDERQFRQKNVPVALLLEGRFRSLYTGRVPKAMADSLAAANMPIKNVSEHDNKMIVVADGDIAMNQVSPYEGPLPMGTNLFTRYTFANKDFFLNCLEYLVNPTDILQTRSKEYSLRLLDPKRVDDEKAIWQFVNVGLPIALIILFGVIYQQLRRRRYSKVW</sequence>
<feature type="domain" description="ABC-type uncharacterised transport system" evidence="2">
    <location>
        <begin position="209"/>
        <end position="514"/>
    </location>
</feature>
<dbReference type="AlphaFoldDB" id="A0A9X3B6T0"/>
<proteinExistence type="predicted"/>